<protein>
    <submittedName>
        <fullName evidence="1">Uncharacterized protein</fullName>
    </submittedName>
</protein>
<dbReference type="EMBL" id="OP589309">
    <property type="protein sequence ID" value="UZV39942.1"/>
    <property type="molecule type" value="Genomic_DNA"/>
</dbReference>
<sequence length="162" mass="18402">MRELYTVRAAHLSSILIEVNSFDNMVTGGVPNLRSYFQAYNRIHKVDTGIPDHVLLKIDEGVEPWFSAAIYDAISNMPAYKACHRMMLLAHIRPQMIDVVRFGRMFYGCRNEAGKWALLNDDDLVVLRANGCQGEPQPFSNRIPADVPRLPELLDHAHLHCT</sequence>
<name>A0A9Y1E096_9CAUD</name>
<reference evidence="1" key="1">
    <citation type="journal article" date="2023" name="Harmful Algae">
        <title>Sequencing the genomes of LPP-1, the first isolated cyanophage, and its relative LPP-2 reveal different integration mechanisms in closely related phages.</title>
        <authorList>
            <person name="Shaalan H."/>
            <person name="Cattan-Tsaushu E."/>
            <person name="Li K."/>
            <person name="Avrani S."/>
        </authorList>
    </citation>
    <scope>NUCLEOTIDE SEQUENCE</scope>
</reference>
<accession>A0A9Y1E096</accession>
<organism evidence="1 2">
    <name type="scientific">Leptolyngbya phage LPP-1</name>
    <dbReference type="NCBI Taxonomy" id="2996049"/>
    <lineage>
        <taxon>Viruses</taxon>
        <taxon>Duplodnaviria</taxon>
        <taxon>Heunggongvirae</taxon>
        <taxon>Uroviricota</taxon>
        <taxon>Caudoviricetes</taxon>
        <taxon>Saffermanviridae</taxon>
        <taxon>Morrisvirus</taxon>
        <taxon>Morrisvirus LPP1</taxon>
    </lineage>
</organism>
<evidence type="ECO:0000313" key="1">
    <source>
        <dbReference type="EMBL" id="UZV39942.1"/>
    </source>
</evidence>
<dbReference type="Proteomes" id="UP001220400">
    <property type="component" value="Segment"/>
</dbReference>
<keyword evidence="2" id="KW-1185">Reference proteome</keyword>
<evidence type="ECO:0000313" key="2">
    <source>
        <dbReference type="Proteomes" id="UP001220400"/>
    </source>
</evidence>
<proteinExistence type="predicted"/>
<gene>
    <name evidence="1" type="ORF">LPP1_g16</name>
</gene>